<reference evidence="3 4" key="1">
    <citation type="submission" date="2019-03" db="EMBL/GenBank/DDBJ databases">
        <title>Genomic Encyclopedia of Type Strains, Phase IV (KMG-IV): sequencing the most valuable type-strain genomes for metagenomic binning, comparative biology and taxonomic classification.</title>
        <authorList>
            <person name="Goeker M."/>
        </authorList>
    </citation>
    <scope>NUCLEOTIDE SEQUENCE [LARGE SCALE GENOMIC DNA]</scope>
    <source>
        <strain evidence="3 4">DSM 24766</strain>
    </source>
</reference>
<dbReference type="OrthoDB" id="7165597at2"/>
<organism evidence="3 4">
    <name type="scientific">Rhodovulum bhavnagarense</name>
    <dbReference type="NCBI Taxonomy" id="992286"/>
    <lineage>
        <taxon>Bacteria</taxon>
        <taxon>Pseudomonadati</taxon>
        <taxon>Pseudomonadota</taxon>
        <taxon>Alphaproteobacteria</taxon>
        <taxon>Rhodobacterales</taxon>
        <taxon>Paracoccaceae</taxon>
        <taxon>Rhodovulum</taxon>
    </lineage>
</organism>
<dbReference type="AlphaFoldDB" id="A0A4R2RMZ9"/>
<dbReference type="SUPFAM" id="SSF160443">
    <property type="entry name" value="SMR domain-like"/>
    <property type="match status" value="1"/>
</dbReference>
<comment type="caution">
    <text evidence="3">The sequence shown here is derived from an EMBL/GenBank/DDBJ whole genome shotgun (WGS) entry which is preliminary data.</text>
</comment>
<dbReference type="SMART" id="SM00463">
    <property type="entry name" value="SMR"/>
    <property type="match status" value="1"/>
</dbReference>
<dbReference type="PROSITE" id="PS50828">
    <property type="entry name" value="SMR"/>
    <property type="match status" value="1"/>
</dbReference>
<accession>A0A4R2RMZ9</accession>
<sequence length="188" mass="20765">MTRRRKHLSPEDRALWDHVARQVQPLHPRRPVAVTDVEKGLPRPSPPEMPRVAFTIGARAAGPDADKAAPAPTVRMDHKAYNRLRAGKLRPEARIDLHGMTLAQAHPALTRFILDSQAHGRRLVLVITGKGSSAADDGPIPERRGVLRRQVPHWLGQPPLAAAVLQTSAAHRRHGGEGALYVYLRKLK</sequence>
<dbReference type="Pfam" id="PF01713">
    <property type="entry name" value="Smr"/>
    <property type="match status" value="1"/>
</dbReference>
<evidence type="ECO:0000313" key="3">
    <source>
        <dbReference type="EMBL" id="TCP61141.1"/>
    </source>
</evidence>
<dbReference type="Proteomes" id="UP000295050">
    <property type="component" value="Unassembled WGS sequence"/>
</dbReference>
<dbReference type="InterPro" id="IPR036063">
    <property type="entry name" value="Smr_dom_sf"/>
</dbReference>
<keyword evidence="4" id="KW-1185">Reference proteome</keyword>
<dbReference type="PANTHER" id="PTHR35562">
    <property type="entry name" value="DNA ENDONUCLEASE SMRA-RELATED"/>
    <property type="match status" value="1"/>
</dbReference>
<gene>
    <name evidence="3" type="ORF">EV663_10688</name>
</gene>
<evidence type="ECO:0000259" key="2">
    <source>
        <dbReference type="PROSITE" id="PS50828"/>
    </source>
</evidence>
<keyword evidence="3" id="KW-0255">Endonuclease</keyword>
<evidence type="ECO:0000256" key="1">
    <source>
        <dbReference type="SAM" id="MobiDB-lite"/>
    </source>
</evidence>
<dbReference type="InterPro" id="IPR002625">
    <property type="entry name" value="Smr_dom"/>
</dbReference>
<feature type="domain" description="Smr" evidence="2">
    <location>
        <begin position="95"/>
        <end position="185"/>
    </location>
</feature>
<dbReference type="EMBL" id="SLXU01000006">
    <property type="protein sequence ID" value="TCP61141.1"/>
    <property type="molecule type" value="Genomic_DNA"/>
</dbReference>
<keyword evidence="3" id="KW-0378">Hydrolase</keyword>
<dbReference type="GO" id="GO:0004519">
    <property type="term" value="F:endonuclease activity"/>
    <property type="evidence" value="ECO:0007669"/>
    <property type="project" value="UniProtKB-KW"/>
</dbReference>
<name>A0A4R2RMZ9_9RHOB</name>
<dbReference type="RefSeq" id="WP_132951321.1">
    <property type="nucleotide sequence ID" value="NZ_SLXU01000006.1"/>
</dbReference>
<evidence type="ECO:0000313" key="4">
    <source>
        <dbReference type="Proteomes" id="UP000295050"/>
    </source>
</evidence>
<keyword evidence="3" id="KW-0540">Nuclease</keyword>
<dbReference type="Gene3D" id="3.30.1370.110">
    <property type="match status" value="1"/>
</dbReference>
<dbReference type="PANTHER" id="PTHR35562:SF2">
    <property type="entry name" value="DNA ENDONUCLEASE SMRA-RELATED"/>
    <property type="match status" value="1"/>
</dbReference>
<protein>
    <submittedName>
        <fullName evidence="3">DNA-nicking Smr family endonuclease</fullName>
    </submittedName>
</protein>
<proteinExistence type="predicted"/>
<feature type="region of interest" description="Disordered" evidence="1">
    <location>
        <begin position="27"/>
        <end position="50"/>
    </location>
</feature>